<dbReference type="Proteomes" id="UP000005237">
    <property type="component" value="Unassembled WGS sequence"/>
</dbReference>
<reference evidence="1" key="2">
    <citation type="submission" date="2022-06" db="UniProtKB">
        <authorList>
            <consortium name="EnsemblMetazoa"/>
        </authorList>
    </citation>
    <scope>IDENTIFICATION</scope>
    <source>
        <strain evidence="1">DF5081</strain>
    </source>
</reference>
<protein>
    <submittedName>
        <fullName evidence="1">Uncharacterized protein</fullName>
    </submittedName>
</protein>
<reference evidence="2" key="1">
    <citation type="submission" date="2010-08" db="EMBL/GenBank/DDBJ databases">
        <authorList>
            <consortium name="Caenorhabditis japonica Sequencing Consortium"/>
            <person name="Wilson R.K."/>
        </authorList>
    </citation>
    <scope>NUCLEOTIDE SEQUENCE [LARGE SCALE GENOMIC DNA]</scope>
    <source>
        <strain evidence="2">DF5081</strain>
    </source>
</reference>
<accession>A0A8R1EMX9</accession>
<sequence>MMIQEIRLYRAKDKNPSRASLSRVAGMKGEQVRENINAVVRSMKVFMGALIERAEWNKFGRVERGAG</sequence>
<dbReference type="AlphaFoldDB" id="A0A8R1EMX9"/>
<evidence type="ECO:0000313" key="1">
    <source>
        <dbReference type="EnsemblMetazoa" id="CJA38980.1"/>
    </source>
</evidence>
<proteinExistence type="predicted"/>
<name>A0A8R1EMX9_CAEJA</name>
<dbReference type="EnsemblMetazoa" id="CJA38980.1">
    <property type="protein sequence ID" value="CJA38980.1"/>
    <property type="gene ID" value="WBGene00214827"/>
</dbReference>
<keyword evidence="2" id="KW-1185">Reference proteome</keyword>
<organism evidence="1 2">
    <name type="scientific">Caenorhabditis japonica</name>
    <dbReference type="NCBI Taxonomy" id="281687"/>
    <lineage>
        <taxon>Eukaryota</taxon>
        <taxon>Metazoa</taxon>
        <taxon>Ecdysozoa</taxon>
        <taxon>Nematoda</taxon>
        <taxon>Chromadorea</taxon>
        <taxon>Rhabditida</taxon>
        <taxon>Rhabditina</taxon>
        <taxon>Rhabditomorpha</taxon>
        <taxon>Rhabditoidea</taxon>
        <taxon>Rhabditidae</taxon>
        <taxon>Peloderinae</taxon>
        <taxon>Caenorhabditis</taxon>
    </lineage>
</organism>
<evidence type="ECO:0000313" key="2">
    <source>
        <dbReference type="Proteomes" id="UP000005237"/>
    </source>
</evidence>